<dbReference type="SMART" id="SM00249">
    <property type="entry name" value="PHD"/>
    <property type="match status" value="1"/>
</dbReference>
<dbReference type="PROSITE" id="PS50016">
    <property type="entry name" value="ZF_PHD_2"/>
    <property type="match status" value="1"/>
</dbReference>
<evidence type="ECO:0000256" key="7">
    <source>
        <dbReference type="ARBA" id="ARBA00023242"/>
    </source>
</evidence>
<gene>
    <name evidence="13" type="primary">WBGene00304950</name>
</gene>
<feature type="region of interest" description="Disordered" evidence="11">
    <location>
        <begin position="237"/>
        <end position="375"/>
    </location>
</feature>
<feature type="binding site" evidence="9">
    <location>
        <position position="395"/>
    </location>
    <ligand>
        <name>Zn(2+)</name>
        <dbReference type="ChEBI" id="CHEBI:29105"/>
        <label>2</label>
    </ligand>
</feature>
<sequence length="440" mass="49612">MATSKEDKDEDIIFEGVKKIKTGSLSIAAKRKEKRPKVNGIALVNRPIVHDSSEDEEDDEDEDEEDEDEELDFNRPIRMPKYKKKETQKTQREIEKEEFFTKFQLQRRDDPRALLTHETLCNLSEAVGTLNEERDPDHPTTSVNGVVMPDPFHALQAMDHNLWVLASAASLRLNEVTGRCLLLPNGDEERERGDDSDEVDEKKEKRAGEDVNRKEKPSALMEMLPKALAALSGQQIGFKEKEPEKPKGKGRAPAAAATKPVTRERPVREKPEPKKKPPPQPKVAAKTKTAQTRSNTALNEKVEAAVVESKNGKGPKTRATKEEEAPPPATANTRKRKAAKDKEEEEEDKVDTKTPAKKGGNTVKRTSQRTVKKAKEDEPTYCHCNRISFGEMVGCDNETCAIEWFHFECINIKSKPKGKWYCPDCRAEPNNSKQPKKPSK</sequence>
<evidence type="ECO:0000256" key="2">
    <source>
        <dbReference type="ARBA" id="ARBA00010210"/>
    </source>
</evidence>
<feature type="site" description="Histone H3K4me3 binding" evidence="8">
    <location>
        <position position="381"/>
    </location>
</feature>
<feature type="compositionally biased region" description="Basic and acidic residues" evidence="11">
    <location>
        <begin position="238"/>
        <end position="247"/>
    </location>
</feature>
<dbReference type="Proteomes" id="UP000005239">
    <property type="component" value="Unassembled WGS sequence"/>
</dbReference>
<dbReference type="InterPro" id="IPR019787">
    <property type="entry name" value="Znf_PHD-finger"/>
</dbReference>
<dbReference type="PROSITE" id="PS01359">
    <property type="entry name" value="ZF_PHD_1"/>
    <property type="match status" value="1"/>
</dbReference>
<dbReference type="InterPro" id="IPR028651">
    <property type="entry name" value="ING_fam"/>
</dbReference>
<evidence type="ECO:0000256" key="10">
    <source>
        <dbReference type="PROSITE-ProRule" id="PRU00146"/>
    </source>
</evidence>
<dbReference type="GO" id="GO:0006325">
    <property type="term" value="P:chromatin organization"/>
    <property type="evidence" value="ECO:0007669"/>
    <property type="project" value="UniProtKB-KW"/>
</dbReference>
<dbReference type="GO" id="GO:0005634">
    <property type="term" value="C:nucleus"/>
    <property type="evidence" value="ECO:0007669"/>
    <property type="project" value="UniProtKB-SubCell"/>
</dbReference>
<feature type="compositionally biased region" description="Low complexity" evidence="11">
    <location>
        <begin position="282"/>
        <end position="291"/>
    </location>
</feature>
<feature type="binding site" evidence="9">
    <location>
        <position position="409"/>
    </location>
    <ligand>
        <name>Zn(2+)</name>
        <dbReference type="ChEBI" id="CHEBI:29105"/>
        <label>1</label>
    </ligand>
</feature>
<dbReference type="EnsemblMetazoa" id="PPA47090a.1">
    <property type="protein sequence ID" value="PPA47090a.1"/>
    <property type="gene ID" value="WBGene00304950"/>
</dbReference>
<dbReference type="InterPro" id="IPR001965">
    <property type="entry name" value="Znf_PHD"/>
</dbReference>
<protein>
    <recommendedName>
        <fullName evidence="12">PHD-type domain-containing protein</fullName>
    </recommendedName>
</protein>
<name>A0A8R1V318_PRIPA</name>
<keyword evidence="4 10" id="KW-0863">Zinc-finger</keyword>
<evidence type="ECO:0000259" key="12">
    <source>
        <dbReference type="PROSITE" id="PS50016"/>
    </source>
</evidence>
<feature type="site" description="Histone H3K4me3 binding" evidence="8">
    <location>
        <position position="392"/>
    </location>
</feature>
<dbReference type="InterPro" id="IPR011011">
    <property type="entry name" value="Znf_FYVE_PHD"/>
</dbReference>
<organism evidence="13 14">
    <name type="scientific">Pristionchus pacificus</name>
    <name type="common">Parasitic nematode worm</name>
    <dbReference type="NCBI Taxonomy" id="54126"/>
    <lineage>
        <taxon>Eukaryota</taxon>
        <taxon>Metazoa</taxon>
        <taxon>Ecdysozoa</taxon>
        <taxon>Nematoda</taxon>
        <taxon>Chromadorea</taxon>
        <taxon>Rhabditida</taxon>
        <taxon>Rhabditina</taxon>
        <taxon>Diplogasteromorpha</taxon>
        <taxon>Diplogasteroidea</taxon>
        <taxon>Neodiplogasteridae</taxon>
        <taxon>Pristionchus</taxon>
    </lineage>
</organism>
<proteinExistence type="inferred from homology"/>
<comment type="subcellular location">
    <subcellularLocation>
        <location evidence="1">Nucleus</location>
    </subcellularLocation>
</comment>
<feature type="site" description="Histone H3K4me3 binding" evidence="8">
    <location>
        <position position="404"/>
    </location>
</feature>
<feature type="binding site" evidence="9">
    <location>
        <position position="422"/>
    </location>
    <ligand>
        <name>Zn(2+)</name>
        <dbReference type="ChEBI" id="CHEBI:29105"/>
        <label>2</label>
    </ligand>
</feature>
<feature type="compositionally biased region" description="Basic and acidic residues" evidence="11">
    <location>
        <begin position="261"/>
        <end position="275"/>
    </location>
</feature>
<evidence type="ECO:0000256" key="8">
    <source>
        <dbReference type="PIRSR" id="PIRSR628651-50"/>
    </source>
</evidence>
<keyword evidence="5 9" id="KW-0862">Zinc</keyword>
<evidence type="ECO:0000256" key="5">
    <source>
        <dbReference type="ARBA" id="ARBA00022833"/>
    </source>
</evidence>
<dbReference type="SUPFAM" id="SSF57903">
    <property type="entry name" value="FYVE/PHD zinc finger"/>
    <property type="match status" value="1"/>
</dbReference>
<dbReference type="PANTHER" id="PTHR10333">
    <property type="entry name" value="INHIBITOR OF GROWTH PROTEIN"/>
    <property type="match status" value="1"/>
</dbReference>
<dbReference type="AlphaFoldDB" id="A0A8R1V318"/>
<dbReference type="FunFam" id="3.30.40.10:FF:000021">
    <property type="entry name" value="Inhibitor of growth 2b"/>
    <property type="match status" value="1"/>
</dbReference>
<evidence type="ECO:0000256" key="9">
    <source>
        <dbReference type="PIRSR" id="PIRSR628651-51"/>
    </source>
</evidence>
<feature type="binding site" evidence="9">
    <location>
        <position position="382"/>
    </location>
    <ligand>
        <name>Zn(2+)</name>
        <dbReference type="ChEBI" id="CHEBI:29105"/>
        <label>1</label>
    </ligand>
</feature>
<evidence type="ECO:0000256" key="3">
    <source>
        <dbReference type="ARBA" id="ARBA00022723"/>
    </source>
</evidence>
<evidence type="ECO:0000256" key="1">
    <source>
        <dbReference type="ARBA" id="ARBA00004123"/>
    </source>
</evidence>
<reference evidence="13" key="2">
    <citation type="submission" date="2022-06" db="UniProtKB">
        <authorList>
            <consortium name="EnsemblMetazoa"/>
        </authorList>
    </citation>
    <scope>IDENTIFICATION</scope>
    <source>
        <strain evidence="13">PS312</strain>
    </source>
</reference>
<keyword evidence="3 9" id="KW-0479">Metal-binding</keyword>
<feature type="region of interest" description="Disordered" evidence="11">
    <location>
        <begin position="42"/>
        <end position="90"/>
    </location>
</feature>
<dbReference type="InterPro" id="IPR019786">
    <property type="entry name" value="Zinc_finger_PHD-type_CS"/>
</dbReference>
<evidence type="ECO:0000313" key="13">
    <source>
        <dbReference type="EnsemblMetazoa" id="PPA47090a.1"/>
    </source>
</evidence>
<feature type="binding site" evidence="9">
    <location>
        <position position="406"/>
    </location>
    <ligand>
        <name>Zn(2+)</name>
        <dbReference type="ChEBI" id="CHEBI:29105"/>
        <label>1</label>
    </ligand>
</feature>
<feature type="binding site" evidence="9">
    <location>
        <position position="425"/>
    </location>
    <ligand>
        <name>Zn(2+)</name>
        <dbReference type="ChEBI" id="CHEBI:29105"/>
        <label>2</label>
    </ligand>
</feature>
<keyword evidence="6" id="KW-0156">Chromatin regulator</keyword>
<accession>A0A8R1V318</accession>
<keyword evidence="14" id="KW-1185">Reference proteome</keyword>
<feature type="region of interest" description="Disordered" evidence="11">
    <location>
        <begin position="185"/>
        <end position="218"/>
    </location>
</feature>
<feature type="compositionally biased region" description="Acidic residues" evidence="11">
    <location>
        <begin position="53"/>
        <end position="71"/>
    </location>
</feature>
<feature type="compositionally biased region" description="Basic and acidic residues" evidence="11">
    <location>
        <begin position="200"/>
        <end position="217"/>
    </location>
</feature>
<dbReference type="GO" id="GO:0008270">
    <property type="term" value="F:zinc ion binding"/>
    <property type="evidence" value="ECO:0007669"/>
    <property type="project" value="UniProtKB-KW"/>
</dbReference>
<dbReference type="PANTHER" id="PTHR10333:SF42">
    <property type="entry name" value="INHIBITOR OF GROWTH PROTEIN 5"/>
    <property type="match status" value="1"/>
</dbReference>
<evidence type="ECO:0000256" key="11">
    <source>
        <dbReference type="SAM" id="MobiDB-lite"/>
    </source>
</evidence>
<dbReference type="Gene3D" id="3.30.40.10">
    <property type="entry name" value="Zinc/RING finger domain, C3HC4 (zinc finger)"/>
    <property type="match status" value="1"/>
</dbReference>
<reference evidence="14" key="1">
    <citation type="journal article" date="2008" name="Nat. Genet.">
        <title>The Pristionchus pacificus genome provides a unique perspective on nematode lifestyle and parasitism.</title>
        <authorList>
            <person name="Dieterich C."/>
            <person name="Clifton S.W."/>
            <person name="Schuster L.N."/>
            <person name="Chinwalla A."/>
            <person name="Delehaunty K."/>
            <person name="Dinkelacker I."/>
            <person name="Fulton L."/>
            <person name="Fulton R."/>
            <person name="Godfrey J."/>
            <person name="Minx P."/>
            <person name="Mitreva M."/>
            <person name="Roeseler W."/>
            <person name="Tian H."/>
            <person name="Witte H."/>
            <person name="Yang S.P."/>
            <person name="Wilson R.K."/>
            <person name="Sommer R.J."/>
        </authorList>
    </citation>
    <scope>NUCLEOTIDE SEQUENCE [LARGE SCALE GENOMIC DNA]</scope>
    <source>
        <strain evidence="14">PS312</strain>
    </source>
</reference>
<dbReference type="InterPro" id="IPR013083">
    <property type="entry name" value="Znf_RING/FYVE/PHD"/>
</dbReference>
<feature type="binding site" evidence="9">
    <location>
        <position position="400"/>
    </location>
    <ligand>
        <name>Zn(2+)</name>
        <dbReference type="ChEBI" id="CHEBI:29105"/>
        <label>2</label>
    </ligand>
</feature>
<evidence type="ECO:0000256" key="6">
    <source>
        <dbReference type="ARBA" id="ARBA00022853"/>
    </source>
</evidence>
<feature type="domain" description="PHD-type" evidence="12">
    <location>
        <begin position="379"/>
        <end position="428"/>
    </location>
</feature>
<dbReference type="CDD" id="cd15587">
    <property type="entry name" value="PHD_Yng1p_like"/>
    <property type="match status" value="1"/>
</dbReference>
<comment type="similarity">
    <text evidence="2">Belongs to the ING family.</text>
</comment>
<feature type="site" description="Histone H3K4me3 binding" evidence="8">
    <location>
        <position position="396"/>
    </location>
</feature>
<keyword evidence="7" id="KW-0539">Nucleus</keyword>
<evidence type="ECO:0000256" key="4">
    <source>
        <dbReference type="ARBA" id="ARBA00022771"/>
    </source>
</evidence>
<feature type="binding site" evidence="9">
    <location>
        <position position="384"/>
    </location>
    <ligand>
        <name>Zn(2+)</name>
        <dbReference type="ChEBI" id="CHEBI:29105"/>
        <label>1</label>
    </ligand>
</feature>
<evidence type="ECO:0000313" key="14">
    <source>
        <dbReference type="Proteomes" id="UP000005239"/>
    </source>
</evidence>